<keyword evidence="2" id="KW-0238">DNA-binding</keyword>
<proteinExistence type="predicted"/>
<sequence>MFAESGPAGVALHRHPAWKVVLPLGGHVEVAHGAGRTVAAAGLVVPPQLAHTCAVSSGYAAVFLDPWVLLPGPGLTRLDESATRRVLAALHHPGDHGPGAEGDLAAARSELLNLIGAGRPLDPRVAHAVRESTRAGSGAAIASIAADVGLSPPRLRALVHASIGIPLTRLRQWARLRAAVADLPGESVATAAATAGFADQAHLTRTARTLVGRTPASIARSGLRTGVSAGDR</sequence>
<evidence type="ECO:0000313" key="6">
    <source>
        <dbReference type="Proteomes" id="UP001500503"/>
    </source>
</evidence>
<name>A0ABP8PX41_9ACTN</name>
<keyword evidence="3" id="KW-0804">Transcription</keyword>
<dbReference type="PROSITE" id="PS01124">
    <property type="entry name" value="HTH_ARAC_FAMILY_2"/>
    <property type="match status" value="1"/>
</dbReference>
<dbReference type="EMBL" id="BAABHF010000019">
    <property type="protein sequence ID" value="GAA4493996.1"/>
    <property type="molecule type" value="Genomic_DNA"/>
</dbReference>
<evidence type="ECO:0000259" key="4">
    <source>
        <dbReference type="PROSITE" id="PS01124"/>
    </source>
</evidence>
<dbReference type="SMART" id="SM00342">
    <property type="entry name" value="HTH_ARAC"/>
    <property type="match status" value="1"/>
</dbReference>
<accession>A0ABP8PX41</accession>
<organism evidence="5 6">
    <name type="scientific">Actinoallomurus oryzae</name>
    <dbReference type="NCBI Taxonomy" id="502180"/>
    <lineage>
        <taxon>Bacteria</taxon>
        <taxon>Bacillati</taxon>
        <taxon>Actinomycetota</taxon>
        <taxon>Actinomycetes</taxon>
        <taxon>Streptosporangiales</taxon>
        <taxon>Thermomonosporaceae</taxon>
        <taxon>Actinoallomurus</taxon>
    </lineage>
</organism>
<feature type="domain" description="HTH araC/xylS-type" evidence="4">
    <location>
        <begin position="123"/>
        <end position="221"/>
    </location>
</feature>
<keyword evidence="1" id="KW-0805">Transcription regulation</keyword>
<evidence type="ECO:0000313" key="5">
    <source>
        <dbReference type="EMBL" id="GAA4493996.1"/>
    </source>
</evidence>
<dbReference type="PROSITE" id="PS00041">
    <property type="entry name" value="HTH_ARAC_FAMILY_1"/>
    <property type="match status" value="1"/>
</dbReference>
<dbReference type="InterPro" id="IPR018062">
    <property type="entry name" value="HTH_AraC-typ_CS"/>
</dbReference>
<keyword evidence="6" id="KW-1185">Reference proteome</keyword>
<evidence type="ECO:0000256" key="3">
    <source>
        <dbReference type="ARBA" id="ARBA00023163"/>
    </source>
</evidence>
<dbReference type="Pfam" id="PF12833">
    <property type="entry name" value="HTH_18"/>
    <property type="match status" value="1"/>
</dbReference>
<dbReference type="Proteomes" id="UP001500503">
    <property type="component" value="Unassembled WGS sequence"/>
</dbReference>
<evidence type="ECO:0000256" key="1">
    <source>
        <dbReference type="ARBA" id="ARBA00023015"/>
    </source>
</evidence>
<dbReference type="PANTHER" id="PTHR46796:SF15">
    <property type="entry name" value="BLL1074 PROTEIN"/>
    <property type="match status" value="1"/>
</dbReference>
<protein>
    <recommendedName>
        <fullName evidence="4">HTH araC/xylS-type domain-containing protein</fullName>
    </recommendedName>
</protein>
<comment type="caution">
    <text evidence="5">The sequence shown here is derived from an EMBL/GenBank/DDBJ whole genome shotgun (WGS) entry which is preliminary data.</text>
</comment>
<dbReference type="InterPro" id="IPR050204">
    <property type="entry name" value="AraC_XylS_family_regulators"/>
</dbReference>
<dbReference type="PANTHER" id="PTHR46796">
    <property type="entry name" value="HTH-TYPE TRANSCRIPTIONAL ACTIVATOR RHAS-RELATED"/>
    <property type="match status" value="1"/>
</dbReference>
<dbReference type="InterPro" id="IPR018060">
    <property type="entry name" value="HTH_AraC"/>
</dbReference>
<reference evidence="6" key="1">
    <citation type="journal article" date="2019" name="Int. J. Syst. Evol. Microbiol.">
        <title>The Global Catalogue of Microorganisms (GCM) 10K type strain sequencing project: providing services to taxonomists for standard genome sequencing and annotation.</title>
        <authorList>
            <consortium name="The Broad Institute Genomics Platform"/>
            <consortium name="The Broad Institute Genome Sequencing Center for Infectious Disease"/>
            <person name="Wu L."/>
            <person name="Ma J."/>
        </authorList>
    </citation>
    <scope>NUCLEOTIDE SEQUENCE [LARGE SCALE GENOMIC DNA]</scope>
    <source>
        <strain evidence="6">JCM 17933</strain>
    </source>
</reference>
<gene>
    <name evidence="5" type="ORF">GCM10023191_032390</name>
</gene>
<evidence type="ECO:0000256" key="2">
    <source>
        <dbReference type="ARBA" id="ARBA00023125"/>
    </source>
</evidence>
<dbReference type="Gene3D" id="1.10.10.60">
    <property type="entry name" value="Homeodomain-like"/>
    <property type="match status" value="1"/>
</dbReference>